<reference evidence="1 2" key="1">
    <citation type="journal article" date="2015" name="Genome Announc.">
        <title>Complete Genome Sequence of Citrobacter freundii Myophage Moon.</title>
        <authorList>
            <person name="Edwards G.B."/>
            <person name="Luna A.J."/>
            <person name="Hernandez A.C."/>
            <person name="Kuty Everett G.F."/>
        </authorList>
    </citation>
    <scope>NUCLEOTIDE SEQUENCE [LARGE SCALE GENOMIC DNA]</scope>
</reference>
<gene>
    <name evidence="1" type="ORF">CPT_Moon280</name>
</gene>
<evidence type="ECO:0000313" key="2">
    <source>
        <dbReference type="Proteomes" id="UP000030323"/>
    </source>
</evidence>
<dbReference type="RefSeq" id="YP_009146713.1">
    <property type="nucleotide sequence ID" value="NC_027331.1"/>
</dbReference>
<dbReference type="KEGG" id="vg:24721879"/>
<evidence type="ECO:0000313" key="1">
    <source>
        <dbReference type="EMBL" id="AIX12251.1"/>
    </source>
</evidence>
<accession>A0A0A0YQI4</accession>
<dbReference type="Proteomes" id="UP000030323">
    <property type="component" value="Segment"/>
</dbReference>
<keyword evidence="2" id="KW-1185">Reference proteome</keyword>
<organism evidence="1 2">
    <name type="scientific">Citrobacter phage Moon</name>
    <dbReference type="NCBI Taxonomy" id="1540095"/>
    <lineage>
        <taxon>Viruses</taxon>
        <taxon>Duplodnaviria</taxon>
        <taxon>Heunggongvirae</taxon>
        <taxon>Uroviricota</taxon>
        <taxon>Caudoviricetes</taxon>
        <taxon>Pantevenvirales</taxon>
        <taxon>Straboviridae</taxon>
        <taxon>Tevenvirinae</taxon>
        <taxon>Moonvirus</taxon>
        <taxon>Moonvirus moon</taxon>
    </lineage>
</organism>
<dbReference type="GeneID" id="24721879"/>
<protein>
    <submittedName>
        <fullName evidence="1">Uncharacterized protein</fullName>
    </submittedName>
</protein>
<name>A0A0A0YQI4_9CAUD</name>
<sequence>MYRQRATKAEQENAKLRAELAKRPDYEWFVELIRHHLKQADTVPLQRLAMQVKQLKNVRGHLIEQSSSET</sequence>
<proteinExistence type="predicted"/>
<dbReference type="EMBL" id="KM236240">
    <property type="protein sequence ID" value="AIX12251.1"/>
    <property type="molecule type" value="Genomic_DNA"/>
</dbReference>